<dbReference type="GO" id="GO:0061595">
    <property type="term" value="F:6-deoxy-6-sulfofructose-1-phosphate aldolase activity"/>
    <property type="evidence" value="ECO:0007669"/>
    <property type="project" value="TreeGrafter"/>
</dbReference>
<protein>
    <submittedName>
        <fullName evidence="3">Tagatose-bisphosphate aldolase</fullName>
    </submittedName>
</protein>
<dbReference type="InterPro" id="IPR013785">
    <property type="entry name" value="Aldolase_TIM"/>
</dbReference>
<dbReference type="AlphaFoldDB" id="A0A0K2SJ07"/>
<dbReference type="OrthoDB" id="106309at2"/>
<dbReference type="EMBL" id="AP014924">
    <property type="protein sequence ID" value="BAS27012.1"/>
    <property type="molecule type" value="Genomic_DNA"/>
</dbReference>
<dbReference type="GO" id="GO:1902777">
    <property type="term" value="P:6-sulfoquinovose(1-) catabolic process"/>
    <property type="evidence" value="ECO:0007669"/>
    <property type="project" value="TreeGrafter"/>
</dbReference>
<accession>A0A0K2SJ07</accession>
<dbReference type="Proteomes" id="UP000065807">
    <property type="component" value="Chromosome"/>
</dbReference>
<dbReference type="Pfam" id="PF01791">
    <property type="entry name" value="DeoC"/>
    <property type="match status" value="1"/>
</dbReference>
<dbReference type="KEGG" id="lpil:LIP_1155"/>
<keyword evidence="2" id="KW-0456">Lyase</keyword>
<evidence type="ECO:0000256" key="2">
    <source>
        <dbReference type="ARBA" id="ARBA00023239"/>
    </source>
</evidence>
<dbReference type="InterPro" id="IPR050552">
    <property type="entry name" value="LacD_aldolase"/>
</dbReference>
<dbReference type="PANTHER" id="PTHR39340:SF1">
    <property type="entry name" value="SULFOFRUCTOSEPHOSPHATE ALDOLASE"/>
    <property type="match status" value="1"/>
</dbReference>
<dbReference type="SMART" id="SM01133">
    <property type="entry name" value="DeoC"/>
    <property type="match status" value="1"/>
</dbReference>
<sequence>MESLTIGRWRGLQQLSTPEGVFCIVAVDQRGALKRMLEGKGRSSDPAAMTAVKREIVGALNRDATGFLLDPEFGAAPLAASGDLLGRNGLAVSLEATGYEERAGDRLSSVLDGWSEAKIKAMGASAVKLLIYYNPRREAAARHQEELVRQVSARCRALDIALMVEVVTYPSSDDQSREAFQAERRALVVESAARITALGIDLFKAEFPVAPAVTQDEAVWYQACRELTEASRTPWALLSAGVDFDTYARQLKVACRAGASGFVAGRAIWREAAEETDSSRRQAFLNRVMPERLRELVAIARREAAPWTSKLSASRVDEGWYRDYRGLEA</sequence>
<proteinExistence type="inferred from homology"/>
<reference evidence="4" key="1">
    <citation type="submission" date="2015-07" db="EMBL/GenBank/DDBJ databases">
        <title>Complete genome sequence and phylogenetic analysis of Limnochorda pilosa.</title>
        <authorList>
            <person name="Watanabe M."/>
            <person name="Kojima H."/>
            <person name="Fukui M."/>
        </authorList>
    </citation>
    <scope>NUCLEOTIDE SEQUENCE [LARGE SCALE GENOMIC DNA]</scope>
    <source>
        <strain evidence="4">HC45</strain>
    </source>
</reference>
<dbReference type="Gene3D" id="3.20.20.70">
    <property type="entry name" value="Aldolase class I"/>
    <property type="match status" value="1"/>
</dbReference>
<organism evidence="3 4">
    <name type="scientific">Limnochorda pilosa</name>
    <dbReference type="NCBI Taxonomy" id="1555112"/>
    <lineage>
        <taxon>Bacteria</taxon>
        <taxon>Bacillati</taxon>
        <taxon>Bacillota</taxon>
        <taxon>Limnochordia</taxon>
        <taxon>Limnochordales</taxon>
        <taxon>Limnochordaceae</taxon>
        <taxon>Limnochorda</taxon>
    </lineage>
</organism>
<name>A0A0K2SJ07_LIMPI</name>
<dbReference type="PANTHER" id="PTHR39340">
    <property type="entry name" value="SULFOFRUCTOSEPHOSPHATE ALDOLASE"/>
    <property type="match status" value="1"/>
</dbReference>
<dbReference type="RefSeq" id="WP_068135304.1">
    <property type="nucleotide sequence ID" value="NZ_AP014924.1"/>
</dbReference>
<gene>
    <name evidence="3" type="ORF">LIP_1155</name>
</gene>
<comment type="similarity">
    <text evidence="1">Belongs to the aldolase LacD family.</text>
</comment>
<dbReference type="STRING" id="1555112.LIP_1155"/>
<dbReference type="SUPFAM" id="SSF51569">
    <property type="entry name" value="Aldolase"/>
    <property type="match status" value="1"/>
</dbReference>
<reference evidence="4" key="2">
    <citation type="journal article" date="2016" name="Int. J. Syst. Evol. Microbiol.">
        <title>Complete genome sequence and cell structure of Limnochorda pilosa, a Gram-negative spore-former within the phylum Firmicutes.</title>
        <authorList>
            <person name="Watanabe M."/>
            <person name="Kojima H."/>
            <person name="Fukui M."/>
        </authorList>
    </citation>
    <scope>NUCLEOTIDE SEQUENCE [LARGE SCALE GENOMIC DNA]</scope>
    <source>
        <strain evidence="4">HC45</strain>
    </source>
</reference>
<evidence type="ECO:0000313" key="4">
    <source>
        <dbReference type="Proteomes" id="UP000065807"/>
    </source>
</evidence>
<keyword evidence="4" id="KW-1185">Reference proteome</keyword>
<evidence type="ECO:0000313" key="3">
    <source>
        <dbReference type="EMBL" id="BAS27012.1"/>
    </source>
</evidence>
<dbReference type="NCBIfam" id="NF009498">
    <property type="entry name" value="PRK12858.1"/>
    <property type="match status" value="1"/>
</dbReference>
<evidence type="ECO:0000256" key="1">
    <source>
        <dbReference type="ARBA" id="ARBA00008679"/>
    </source>
</evidence>
<dbReference type="InterPro" id="IPR002915">
    <property type="entry name" value="DeoC/FbaB/LacD_aldolase"/>
</dbReference>